<dbReference type="PANTHER" id="PTHR43133">
    <property type="entry name" value="RNA POLYMERASE ECF-TYPE SIGMA FACTO"/>
    <property type="match status" value="1"/>
</dbReference>
<dbReference type="Gene3D" id="1.10.10.10">
    <property type="entry name" value="Winged helix-like DNA-binding domain superfamily/Winged helix DNA-binding domain"/>
    <property type="match status" value="1"/>
</dbReference>
<dbReference type="EMBL" id="BRXR01000001">
    <property type="protein sequence ID" value="GLC31848.1"/>
    <property type="molecule type" value="Genomic_DNA"/>
</dbReference>
<comment type="similarity">
    <text evidence="1">Belongs to the sigma-70 factor family. ECF subfamily.</text>
</comment>
<evidence type="ECO:0000259" key="6">
    <source>
        <dbReference type="Pfam" id="PF04542"/>
    </source>
</evidence>
<dbReference type="InterPro" id="IPR007627">
    <property type="entry name" value="RNA_pol_sigma70_r2"/>
</dbReference>
<name>A0ABQ5N9C3_9CLOT</name>
<dbReference type="RefSeq" id="WP_264851172.1">
    <property type="nucleotide sequence ID" value="NZ_BRXR01000001.1"/>
</dbReference>
<reference evidence="8 9" key="1">
    <citation type="journal article" date="2024" name="Int. J. Syst. Evol. Microbiol.">
        <title>Clostridium omnivorum sp. nov., isolated from anoxic soil under the treatment of reductive soil disinfestation.</title>
        <authorList>
            <person name="Ueki A."/>
            <person name="Tonouchi A."/>
            <person name="Kaku N."/>
            <person name="Honma S."/>
            <person name="Ueki K."/>
        </authorList>
    </citation>
    <scope>NUCLEOTIDE SEQUENCE [LARGE SCALE GENOMIC DNA]</scope>
    <source>
        <strain evidence="8 9">E14</strain>
    </source>
</reference>
<keyword evidence="3" id="KW-0731">Sigma factor</keyword>
<proteinExistence type="inferred from homology"/>
<dbReference type="SUPFAM" id="SSF88946">
    <property type="entry name" value="Sigma2 domain of RNA polymerase sigma factors"/>
    <property type="match status" value="1"/>
</dbReference>
<evidence type="ECO:0000313" key="9">
    <source>
        <dbReference type="Proteomes" id="UP001208567"/>
    </source>
</evidence>
<evidence type="ECO:0000259" key="7">
    <source>
        <dbReference type="Pfam" id="PF08281"/>
    </source>
</evidence>
<dbReference type="InterPro" id="IPR013324">
    <property type="entry name" value="RNA_pol_sigma_r3/r4-like"/>
</dbReference>
<protein>
    <submittedName>
        <fullName evidence="8">RNA polymerase subunit sigma</fullName>
    </submittedName>
</protein>
<evidence type="ECO:0000313" key="8">
    <source>
        <dbReference type="EMBL" id="GLC31848.1"/>
    </source>
</evidence>
<keyword evidence="4" id="KW-0238">DNA-binding</keyword>
<sequence length="179" mass="21193">MKEFGELYGLYYKSIYKYLFYLTGDHHLSEDLLQETFFNAFKAIDKFEGRSKVSTWLYTIAKNAYLKEQNKSKKTDVVLSEEIILEQIDLEMPEAILESRDSVKAIISAIRRLEENYRQVILLRSIGELSFRDIGELLNRNENWARITFYRAKLKLKQEMESNQYLFSKDSMKNTGGKR</sequence>
<dbReference type="InterPro" id="IPR014284">
    <property type="entry name" value="RNA_pol_sigma-70_dom"/>
</dbReference>
<dbReference type="InterPro" id="IPR036388">
    <property type="entry name" value="WH-like_DNA-bd_sf"/>
</dbReference>
<dbReference type="NCBIfam" id="TIGR02937">
    <property type="entry name" value="sigma70-ECF"/>
    <property type="match status" value="1"/>
</dbReference>
<evidence type="ECO:0000256" key="4">
    <source>
        <dbReference type="ARBA" id="ARBA00023125"/>
    </source>
</evidence>
<accession>A0ABQ5N9C3</accession>
<dbReference type="Gene3D" id="1.10.1740.10">
    <property type="match status" value="1"/>
</dbReference>
<gene>
    <name evidence="8" type="ORF">bsdE14_32580</name>
</gene>
<dbReference type="InterPro" id="IPR013249">
    <property type="entry name" value="RNA_pol_sigma70_r4_t2"/>
</dbReference>
<evidence type="ECO:0000256" key="1">
    <source>
        <dbReference type="ARBA" id="ARBA00010641"/>
    </source>
</evidence>
<dbReference type="CDD" id="cd06171">
    <property type="entry name" value="Sigma70_r4"/>
    <property type="match status" value="1"/>
</dbReference>
<comment type="caution">
    <text evidence="8">The sequence shown here is derived from an EMBL/GenBank/DDBJ whole genome shotgun (WGS) entry which is preliminary data.</text>
</comment>
<evidence type="ECO:0000256" key="2">
    <source>
        <dbReference type="ARBA" id="ARBA00023015"/>
    </source>
</evidence>
<keyword evidence="2" id="KW-0805">Transcription regulation</keyword>
<organism evidence="8 9">
    <name type="scientific">Clostridium omnivorum</name>
    <dbReference type="NCBI Taxonomy" id="1604902"/>
    <lineage>
        <taxon>Bacteria</taxon>
        <taxon>Bacillati</taxon>
        <taxon>Bacillota</taxon>
        <taxon>Clostridia</taxon>
        <taxon>Eubacteriales</taxon>
        <taxon>Clostridiaceae</taxon>
        <taxon>Clostridium</taxon>
    </lineage>
</organism>
<dbReference type="InterPro" id="IPR039425">
    <property type="entry name" value="RNA_pol_sigma-70-like"/>
</dbReference>
<evidence type="ECO:0000256" key="5">
    <source>
        <dbReference type="ARBA" id="ARBA00023163"/>
    </source>
</evidence>
<dbReference type="Proteomes" id="UP001208567">
    <property type="component" value="Unassembled WGS sequence"/>
</dbReference>
<dbReference type="SUPFAM" id="SSF88659">
    <property type="entry name" value="Sigma3 and sigma4 domains of RNA polymerase sigma factors"/>
    <property type="match status" value="1"/>
</dbReference>
<keyword evidence="5" id="KW-0804">Transcription</keyword>
<dbReference type="InterPro" id="IPR013325">
    <property type="entry name" value="RNA_pol_sigma_r2"/>
</dbReference>
<evidence type="ECO:0000256" key="3">
    <source>
        <dbReference type="ARBA" id="ARBA00023082"/>
    </source>
</evidence>
<keyword evidence="9" id="KW-1185">Reference proteome</keyword>
<feature type="domain" description="RNA polymerase sigma-70 region 2" evidence="6">
    <location>
        <begin position="7"/>
        <end position="71"/>
    </location>
</feature>
<dbReference type="Pfam" id="PF04542">
    <property type="entry name" value="Sigma70_r2"/>
    <property type="match status" value="1"/>
</dbReference>
<feature type="domain" description="RNA polymerase sigma factor 70 region 4 type 2" evidence="7">
    <location>
        <begin position="105"/>
        <end position="156"/>
    </location>
</feature>
<dbReference type="PANTHER" id="PTHR43133:SF8">
    <property type="entry name" value="RNA POLYMERASE SIGMA FACTOR HI_1459-RELATED"/>
    <property type="match status" value="1"/>
</dbReference>
<dbReference type="Pfam" id="PF08281">
    <property type="entry name" value="Sigma70_r4_2"/>
    <property type="match status" value="1"/>
</dbReference>